<dbReference type="AlphaFoldDB" id="A0A3P3TA82"/>
<dbReference type="Proteomes" id="UP000267017">
    <property type="component" value="Unassembled WGS sequence"/>
</dbReference>
<evidence type="ECO:0000313" key="1">
    <source>
        <dbReference type="EMBL" id="RRJ54860.1"/>
    </source>
</evidence>
<comment type="caution">
    <text evidence="1">The sequence shown here is derived from an EMBL/GenBank/DDBJ whole genome shotgun (WGS) entry which is preliminary data.</text>
</comment>
<dbReference type="OrthoDB" id="2603172at2"/>
<protein>
    <submittedName>
        <fullName evidence="1">Uncharacterized protein</fullName>
    </submittedName>
</protein>
<dbReference type="EMBL" id="RRCN01000002">
    <property type="protein sequence ID" value="RRJ54860.1"/>
    <property type="molecule type" value="Genomic_DNA"/>
</dbReference>
<keyword evidence="2" id="KW-1185">Reference proteome</keyword>
<reference evidence="1 2" key="1">
    <citation type="submission" date="2018-11" db="EMBL/GenBank/DDBJ databases">
        <title>Genome sequencing of Paenibacillus sp. KCOM 3021 (= ChDC PVNT-B20).</title>
        <authorList>
            <person name="Kook J.-K."/>
            <person name="Park S.-N."/>
            <person name="Lim Y.K."/>
        </authorList>
    </citation>
    <scope>NUCLEOTIDE SEQUENCE [LARGE SCALE GENOMIC DNA]</scope>
    <source>
        <strain evidence="1 2">KCOM 3021</strain>
    </source>
</reference>
<name>A0A3P3TA82_9BACL</name>
<gene>
    <name evidence="1" type="ORF">EHV15_35390</name>
</gene>
<accession>A0A3P3TA82</accession>
<proteinExistence type="predicted"/>
<sequence>MHVNPSLNEQNLLIGLKTIFESEELKTFEKMILVVIKVFQAEHGDVFPDYDTIASAGGMCKRKAQYVVKDLVSRNFLEKKPRYKELTDGTRKQTSNRYELIEPSSTAPERKIVPPEQDACDASLDSLCASHAPYNAGFNNQDHLGLYPATEINKEDDEYITRTREIEAQKYACYADVFEKMLKFQGSGVLCFHQTEFLDCCKMFRLPSCVVTELYPHIELAIQQYHVDSIYRTIKKFANRLLRNRIDNPINWFVATFRNENLKVRSEIELNKIDKVS</sequence>
<dbReference type="RefSeq" id="WP_128635948.1">
    <property type="nucleotide sequence ID" value="NZ_RRCN01000002.1"/>
</dbReference>
<organism evidence="1 2">
    <name type="scientific">Paenibacillus oralis</name>
    <dbReference type="NCBI Taxonomy" id="2490856"/>
    <lineage>
        <taxon>Bacteria</taxon>
        <taxon>Bacillati</taxon>
        <taxon>Bacillota</taxon>
        <taxon>Bacilli</taxon>
        <taxon>Bacillales</taxon>
        <taxon>Paenibacillaceae</taxon>
        <taxon>Paenibacillus</taxon>
    </lineage>
</organism>
<dbReference type="Gene3D" id="1.10.10.10">
    <property type="entry name" value="Winged helix-like DNA-binding domain superfamily/Winged helix DNA-binding domain"/>
    <property type="match status" value="1"/>
</dbReference>
<dbReference type="InterPro" id="IPR036388">
    <property type="entry name" value="WH-like_DNA-bd_sf"/>
</dbReference>
<evidence type="ECO:0000313" key="2">
    <source>
        <dbReference type="Proteomes" id="UP000267017"/>
    </source>
</evidence>